<dbReference type="EMBL" id="CAJNRG010010184">
    <property type="protein sequence ID" value="CAF2120066.1"/>
    <property type="molecule type" value="Genomic_DNA"/>
</dbReference>
<gene>
    <name evidence="2" type="ORF">XDN619_LOCUS22521</name>
</gene>
<dbReference type="NCBIfam" id="TIGR01414">
    <property type="entry name" value="autotrans_barl"/>
    <property type="match status" value="1"/>
</dbReference>
<dbReference type="InterPro" id="IPR005546">
    <property type="entry name" value="Autotransporte_beta"/>
</dbReference>
<evidence type="ECO:0000313" key="2">
    <source>
        <dbReference type="EMBL" id="CAF2120066.1"/>
    </source>
</evidence>
<evidence type="ECO:0000259" key="1">
    <source>
        <dbReference type="PROSITE" id="PS51208"/>
    </source>
</evidence>
<dbReference type="SMART" id="SM00869">
    <property type="entry name" value="Autotransporter"/>
    <property type="match status" value="1"/>
</dbReference>
<sequence length="306" mass="33827">MQLLGTKESLLFTEDNNSTGLSAGDQVNKYGIWTNYSMSVNSQKAKGNSPGYKSRNNGITIGFDTLINDEMTIGIAFGYIDTKVNNKDSNFGDKTNAKSSLVSIYSITELLNNWYVQGQGILGQTKINNKESRNTKANPETAKADYKVSMYGLSLETGYHFPTKENFVVTPLVGLELGVIGKTRYQEYGTTNQNLLVKKGVDTKLIGSMGVAVAKNYNISGYNITPEVYGVIRHNLLNKTPAIDAKLENVKQLMVVRSARNTRTFYNLGLGITHAMKTSQVTLGYDCYLGEKYLSHQGSIKLRLDF</sequence>
<dbReference type="PROSITE" id="PS51208">
    <property type="entry name" value="AUTOTRANSPORTER"/>
    <property type="match status" value="1"/>
</dbReference>
<accession>A0A816V5B3</accession>
<dbReference type="GO" id="GO:0019867">
    <property type="term" value="C:outer membrane"/>
    <property type="evidence" value="ECO:0007669"/>
    <property type="project" value="InterPro"/>
</dbReference>
<name>A0A816V5B3_9BILA</name>
<comment type="caution">
    <text evidence="2">The sequence shown here is derived from an EMBL/GenBank/DDBJ whole genome shotgun (WGS) entry which is preliminary data.</text>
</comment>
<dbReference type="AlphaFoldDB" id="A0A816V5B3"/>
<dbReference type="InterPro" id="IPR036709">
    <property type="entry name" value="Autotransporte_beta_dom_sf"/>
</dbReference>
<dbReference type="Pfam" id="PF03797">
    <property type="entry name" value="Autotransporter"/>
    <property type="match status" value="1"/>
</dbReference>
<reference evidence="2" key="1">
    <citation type="submission" date="2021-02" db="EMBL/GenBank/DDBJ databases">
        <authorList>
            <person name="Nowell W R."/>
        </authorList>
    </citation>
    <scope>NUCLEOTIDE SEQUENCE</scope>
</reference>
<organism evidence="2 3">
    <name type="scientific">Rotaria magnacalcarata</name>
    <dbReference type="NCBI Taxonomy" id="392030"/>
    <lineage>
        <taxon>Eukaryota</taxon>
        <taxon>Metazoa</taxon>
        <taxon>Spiralia</taxon>
        <taxon>Gnathifera</taxon>
        <taxon>Rotifera</taxon>
        <taxon>Eurotatoria</taxon>
        <taxon>Bdelloidea</taxon>
        <taxon>Philodinida</taxon>
        <taxon>Philodinidae</taxon>
        <taxon>Rotaria</taxon>
    </lineage>
</organism>
<dbReference type="SUPFAM" id="SSF103515">
    <property type="entry name" value="Autotransporter"/>
    <property type="match status" value="1"/>
</dbReference>
<feature type="domain" description="Autotransporter" evidence="1">
    <location>
        <begin position="25"/>
        <end position="306"/>
    </location>
</feature>
<protein>
    <recommendedName>
        <fullName evidence="1">Autotransporter domain-containing protein</fullName>
    </recommendedName>
</protein>
<dbReference type="Proteomes" id="UP000663887">
    <property type="component" value="Unassembled WGS sequence"/>
</dbReference>
<proteinExistence type="predicted"/>
<dbReference type="Gene3D" id="2.40.128.130">
    <property type="entry name" value="Autotransporter beta-domain"/>
    <property type="match status" value="1"/>
</dbReference>
<dbReference type="InterPro" id="IPR006315">
    <property type="entry name" value="OM_autotransptr_brl_dom"/>
</dbReference>
<evidence type="ECO:0000313" key="3">
    <source>
        <dbReference type="Proteomes" id="UP000663887"/>
    </source>
</evidence>